<organism evidence="3 4">
    <name type="scientific">Heligmosomoides polygyrus</name>
    <name type="common">Parasitic roundworm</name>
    <dbReference type="NCBI Taxonomy" id="6339"/>
    <lineage>
        <taxon>Eukaryota</taxon>
        <taxon>Metazoa</taxon>
        <taxon>Ecdysozoa</taxon>
        <taxon>Nematoda</taxon>
        <taxon>Chromadorea</taxon>
        <taxon>Rhabditida</taxon>
        <taxon>Rhabditina</taxon>
        <taxon>Rhabditomorpha</taxon>
        <taxon>Strongyloidea</taxon>
        <taxon>Heligmosomidae</taxon>
        <taxon>Heligmosomoides</taxon>
    </lineage>
</organism>
<accession>A0A183FC68</accession>
<dbReference type="EMBL" id="UZAH01014202">
    <property type="protein sequence ID" value="VDO42342.1"/>
    <property type="molecule type" value="Genomic_DNA"/>
</dbReference>
<sequence length="87" mass="9929">MKNLNDKFNVAIRRLQNLLRTLQGDKEEFNLYNDTLTSYLQDGINEEGKEEDGRLSTSPTDMFGHPKSTKLRVVFDASSNEQEMSSA</sequence>
<reference evidence="4" key="2">
    <citation type="submission" date="2019-09" db="UniProtKB">
        <authorList>
            <consortium name="WormBaseParasite"/>
        </authorList>
    </citation>
    <scope>IDENTIFICATION</scope>
</reference>
<dbReference type="Proteomes" id="UP000050761">
    <property type="component" value="Unassembled WGS sequence"/>
</dbReference>
<reference evidence="2 3" key="1">
    <citation type="submission" date="2018-11" db="EMBL/GenBank/DDBJ databases">
        <authorList>
            <consortium name="Pathogen Informatics"/>
        </authorList>
    </citation>
    <scope>NUCLEOTIDE SEQUENCE [LARGE SCALE GENOMIC DNA]</scope>
</reference>
<accession>A0A3P7YRU8</accession>
<dbReference type="WBParaSite" id="HPBE_0000376001-mRNA-1">
    <property type="protein sequence ID" value="HPBE_0000376001-mRNA-1"/>
    <property type="gene ID" value="HPBE_0000376001"/>
</dbReference>
<evidence type="ECO:0000313" key="3">
    <source>
        <dbReference type="Proteomes" id="UP000050761"/>
    </source>
</evidence>
<dbReference type="AlphaFoldDB" id="A0A183FC68"/>
<proteinExistence type="predicted"/>
<evidence type="ECO:0000313" key="2">
    <source>
        <dbReference type="EMBL" id="VDO42342.1"/>
    </source>
</evidence>
<feature type="region of interest" description="Disordered" evidence="1">
    <location>
        <begin position="45"/>
        <end position="68"/>
    </location>
</feature>
<name>A0A183FC68_HELPZ</name>
<evidence type="ECO:0000256" key="1">
    <source>
        <dbReference type="SAM" id="MobiDB-lite"/>
    </source>
</evidence>
<gene>
    <name evidence="2" type="ORF">HPBE_LOCUS3761</name>
</gene>
<keyword evidence="3" id="KW-1185">Reference proteome</keyword>
<evidence type="ECO:0000313" key="4">
    <source>
        <dbReference type="WBParaSite" id="HPBE_0000376001-mRNA-1"/>
    </source>
</evidence>
<protein>
    <submittedName>
        <fullName evidence="2 4">Uncharacterized protein</fullName>
    </submittedName>
</protein>